<reference evidence="2 3" key="1">
    <citation type="submission" date="2017-04" db="EMBL/GenBank/DDBJ databases">
        <authorList>
            <person name="Afonso C.L."/>
            <person name="Miller P.J."/>
            <person name="Scott M.A."/>
            <person name="Spackman E."/>
            <person name="Goraichik I."/>
            <person name="Dimitrov K.M."/>
            <person name="Suarez D.L."/>
            <person name="Swayne D.E."/>
        </authorList>
    </citation>
    <scope>NUCLEOTIDE SEQUENCE [LARGE SCALE GENOMIC DNA]</scope>
    <source>
        <strain evidence="2 3">DSM 13146</strain>
    </source>
</reference>
<proteinExistence type="predicted"/>
<sequence>MGSRFLRRPFKVLEPEGPHAWLFQMSRLSKIVKTLDYWSLPWPQKIFWSYVYLFVNFYKGKLPLGNIMFFGCVGMSKLLGQHSYYLVTVDGSKLYLAVEDPRAFQAIIELIDSGSDAYSLKYFIGKGNTFIDVGANYGVFSVVASKLVGPTGMVVSIEPQPLLAKLVKKNLEANGESPFQVFECGCSDREGSTELFVPRGSSGAAGVYKSFSATGEHRVLKVGLKRLDDLVLSLRLPGSLFVKLDVEGHELAALKGCRDLIRERKPKLMIEINNDAMHSAGVSIEDYVAFLKAMGYKYFVWMDRPLQAVQLDILPKSQISLKNIVVIK</sequence>
<dbReference type="EMBL" id="FWXF01000016">
    <property type="protein sequence ID" value="SMC26362.1"/>
    <property type="molecule type" value="Genomic_DNA"/>
</dbReference>
<dbReference type="Gene3D" id="3.40.50.150">
    <property type="entry name" value="Vaccinia Virus protein VP39"/>
    <property type="match status" value="1"/>
</dbReference>
<dbReference type="InterPro" id="IPR052514">
    <property type="entry name" value="SAM-dependent_MTase"/>
</dbReference>
<dbReference type="STRING" id="1121390.SAMN02746041_02618"/>
<organism evidence="2 3">
    <name type="scientific">Desulfacinum hydrothermale DSM 13146</name>
    <dbReference type="NCBI Taxonomy" id="1121390"/>
    <lineage>
        <taxon>Bacteria</taxon>
        <taxon>Pseudomonadati</taxon>
        <taxon>Thermodesulfobacteriota</taxon>
        <taxon>Syntrophobacteria</taxon>
        <taxon>Syntrophobacterales</taxon>
        <taxon>Syntrophobacteraceae</taxon>
        <taxon>Desulfacinum</taxon>
    </lineage>
</organism>
<evidence type="ECO:0000313" key="2">
    <source>
        <dbReference type="EMBL" id="SMC26362.1"/>
    </source>
</evidence>
<dbReference type="GO" id="GO:0032259">
    <property type="term" value="P:methylation"/>
    <property type="evidence" value="ECO:0007669"/>
    <property type="project" value="UniProtKB-KW"/>
</dbReference>
<dbReference type="Proteomes" id="UP000192783">
    <property type="component" value="Unassembled WGS sequence"/>
</dbReference>
<dbReference type="Pfam" id="PF05050">
    <property type="entry name" value="Methyltransf_21"/>
    <property type="match status" value="1"/>
</dbReference>
<dbReference type="PANTHER" id="PTHR34203">
    <property type="entry name" value="METHYLTRANSFERASE, FKBM FAMILY PROTEIN"/>
    <property type="match status" value="1"/>
</dbReference>
<protein>
    <submittedName>
        <fullName evidence="2">Methyltransferase, FkbM family</fullName>
    </submittedName>
</protein>
<dbReference type="PANTHER" id="PTHR34203:SF15">
    <property type="entry name" value="SLL1173 PROTEIN"/>
    <property type="match status" value="1"/>
</dbReference>
<dbReference type="GO" id="GO:0008168">
    <property type="term" value="F:methyltransferase activity"/>
    <property type="evidence" value="ECO:0007669"/>
    <property type="project" value="UniProtKB-KW"/>
</dbReference>
<gene>
    <name evidence="2" type="ORF">SAMN02746041_02618</name>
</gene>
<dbReference type="AlphaFoldDB" id="A0A1W1XR77"/>
<dbReference type="InterPro" id="IPR006342">
    <property type="entry name" value="FkbM_mtfrase"/>
</dbReference>
<dbReference type="NCBIfam" id="TIGR01444">
    <property type="entry name" value="fkbM_fam"/>
    <property type="match status" value="1"/>
</dbReference>
<accession>A0A1W1XR77</accession>
<keyword evidence="3" id="KW-1185">Reference proteome</keyword>
<keyword evidence="2" id="KW-0808">Transferase</keyword>
<evidence type="ECO:0000259" key="1">
    <source>
        <dbReference type="Pfam" id="PF05050"/>
    </source>
</evidence>
<keyword evidence="2" id="KW-0489">Methyltransferase</keyword>
<dbReference type="InterPro" id="IPR029063">
    <property type="entry name" value="SAM-dependent_MTases_sf"/>
</dbReference>
<feature type="domain" description="Methyltransferase FkbM" evidence="1">
    <location>
        <begin position="132"/>
        <end position="298"/>
    </location>
</feature>
<dbReference type="SUPFAM" id="SSF53335">
    <property type="entry name" value="S-adenosyl-L-methionine-dependent methyltransferases"/>
    <property type="match status" value="1"/>
</dbReference>
<name>A0A1W1XR77_9BACT</name>
<evidence type="ECO:0000313" key="3">
    <source>
        <dbReference type="Proteomes" id="UP000192783"/>
    </source>
</evidence>